<feature type="domain" description="C2H2-type" evidence="13">
    <location>
        <begin position="373"/>
        <end position="393"/>
    </location>
</feature>
<evidence type="ECO:0000259" key="13">
    <source>
        <dbReference type="PROSITE" id="PS00028"/>
    </source>
</evidence>
<keyword evidence="5" id="KW-0863">Zinc-finger</keyword>
<dbReference type="NCBIfam" id="TIGR00622">
    <property type="entry name" value="ssl1"/>
    <property type="match status" value="1"/>
</dbReference>
<dbReference type="Gene3D" id="3.40.50.410">
    <property type="entry name" value="von Willebrand factor, type A domain"/>
    <property type="match status" value="1"/>
</dbReference>
<evidence type="ECO:0000256" key="2">
    <source>
        <dbReference type="ARBA" id="ARBA00006092"/>
    </source>
</evidence>
<evidence type="ECO:0000256" key="1">
    <source>
        <dbReference type="ARBA" id="ARBA00004123"/>
    </source>
</evidence>
<dbReference type="InterPro" id="IPR004595">
    <property type="entry name" value="TFIIH_C1-like_dom"/>
</dbReference>
<evidence type="ECO:0000256" key="5">
    <source>
        <dbReference type="ARBA" id="ARBA00022771"/>
    </source>
</evidence>
<evidence type="ECO:0000256" key="7">
    <source>
        <dbReference type="ARBA" id="ARBA00023015"/>
    </source>
</evidence>
<keyword evidence="9" id="KW-0234">DNA repair</keyword>
<dbReference type="Proteomes" id="UP001497512">
    <property type="component" value="Chromosome 18"/>
</dbReference>
<evidence type="ECO:0000256" key="3">
    <source>
        <dbReference type="ARBA" id="ARBA00022723"/>
    </source>
</evidence>
<keyword evidence="7 11" id="KW-0805">Transcription regulation</keyword>
<organism evidence="14 15">
    <name type="scientific">Sphagnum troendelagicum</name>
    <dbReference type="NCBI Taxonomy" id="128251"/>
    <lineage>
        <taxon>Eukaryota</taxon>
        <taxon>Viridiplantae</taxon>
        <taxon>Streptophyta</taxon>
        <taxon>Embryophyta</taxon>
        <taxon>Bryophyta</taxon>
        <taxon>Sphagnophytina</taxon>
        <taxon>Sphagnopsida</taxon>
        <taxon>Sphagnales</taxon>
        <taxon>Sphagnaceae</taxon>
        <taxon>Sphagnum</taxon>
    </lineage>
</organism>
<dbReference type="InterPro" id="IPR012170">
    <property type="entry name" value="TFIIH_SSL1/p44"/>
</dbReference>
<name>A0ABP0U358_9BRYO</name>
<sequence>MLSVEDDGDVEAEEAGRDMEAYERAYADDRSWEDLQEDESGRLRVVDVAQQQRQHRKRVAAMAGAHIQRGIIRYLYLLVDLSRAAGEMDFRPSRMGVVANCVEAFVREFFDQNPLSHLGIITLHNGVAQCLTDLSGSPETHIRALRANLECAGDASIQNAIDLARGLLCQIPTYAHRETLLIFSALSTCDPGDILEAVQRCKDANIRCSVVGLAAEIYICKLLCEQTGGNYSVATSETHLKDLIMEHAPPPPVLAESAVASLVRMGFPQRGAEDAVALCVCHGEVKMGGGYICPCCKARVCELPTECHICGLMLVSSPHLARSYHHLFPVPHFEELEGTAMANGRESEFKLCYGCQQKLPFPGGEVSGVRLVCPRCRQHFCYDCDLYIHESLHNCPGCESISSTSSLPDLQN</sequence>
<protein>
    <recommendedName>
        <fullName evidence="11">General transcription factor IIH subunit</fullName>
    </recommendedName>
</protein>
<dbReference type="InterPro" id="IPR002035">
    <property type="entry name" value="VWF_A"/>
</dbReference>
<dbReference type="InterPro" id="IPR046349">
    <property type="entry name" value="C1-like_sf"/>
</dbReference>
<evidence type="ECO:0000256" key="8">
    <source>
        <dbReference type="ARBA" id="ARBA00023163"/>
    </source>
</evidence>
<feature type="region of interest" description="Disordered" evidence="12">
    <location>
        <begin position="1"/>
        <end position="22"/>
    </location>
</feature>
<dbReference type="SUPFAM" id="SSF53300">
    <property type="entry name" value="vWA-like"/>
    <property type="match status" value="1"/>
</dbReference>
<feature type="compositionally biased region" description="Acidic residues" evidence="12">
    <location>
        <begin position="1"/>
        <end position="13"/>
    </location>
</feature>
<keyword evidence="6 11" id="KW-0862">Zinc</keyword>
<comment type="similarity">
    <text evidence="2 11">Belongs to the GTF2H2 family.</text>
</comment>
<dbReference type="InterPro" id="IPR013087">
    <property type="entry name" value="Znf_C2H2_type"/>
</dbReference>
<comment type="subcellular location">
    <subcellularLocation>
        <location evidence="1 11">Nucleus</location>
    </subcellularLocation>
</comment>
<dbReference type="PANTHER" id="PTHR12695:SF2">
    <property type="entry name" value="GENERAL TRANSCRIPTION FACTOR IIH SUBUNIT 2-RELATED"/>
    <property type="match status" value="1"/>
</dbReference>
<proteinExistence type="inferred from homology"/>
<dbReference type="SMART" id="SM01047">
    <property type="entry name" value="C1_4"/>
    <property type="match status" value="1"/>
</dbReference>
<dbReference type="InterPro" id="IPR013083">
    <property type="entry name" value="Znf_RING/FYVE/PHD"/>
</dbReference>
<dbReference type="InterPro" id="IPR036465">
    <property type="entry name" value="vWFA_dom_sf"/>
</dbReference>
<reference evidence="14" key="1">
    <citation type="submission" date="2024-02" db="EMBL/GenBank/DDBJ databases">
        <authorList>
            <consortium name="ELIXIR-Norway"/>
            <consortium name="Elixir Norway"/>
        </authorList>
    </citation>
    <scope>NUCLEOTIDE SEQUENCE</scope>
</reference>
<dbReference type="PIRSF" id="PIRSF015919">
    <property type="entry name" value="TFIIH_SSL1"/>
    <property type="match status" value="1"/>
</dbReference>
<dbReference type="InterPro" id="IPR007198">
    <property type="entry name" value="Ssl1-like"/>
</dbReference>
<evidence type="ECO:0000256" key="11">
    <source>
        <dbReference type="PIRNR" id="PIRNR015919"/>
    </source>
</evidence>
<evidence type="ECO:0000313" key="15">
    <source>
        <dbReference type="Proteomes" id="UP001497512"/>
    </source>
</evidence>
<keyword evidence="3 11" id="KW-0479">Metal-binding</keyword>
<dbReference type="PROSITE" id="PS00028">
    <property type="entry name" value="ZINC_FINGER_C2H2_1"/>
    <property type="match status" value="1"/>
</dbReference>
<evidence type="ECO:0000256" key="9">
    <source>
        <dbReference type="ARBA" id="ARBA00023204"/>
    </source>
</evidence>
<evidence type="ECO:0000256" key="12">
    <source>
        <dbReference type="SAM" id="MobiDB-lite"/>
    </source>
</evidence>
<dbReference type="SUPFAM" id="SSF57889">
    <property type="entry name" value="Cysteine-rich domain"/>
    <property type="match status" value="1"/>
</dbReference>
<dbReference type="Pfam" id="PF07975">
    <property type="entry name" value="C1_4"/>
    <property type="match status" value="1"/>
</dbReference>
<evidence type="ECO:0000256" key="10">
    <source>
        <dbReference type="ARBA" id="ARBA00023242"/>
    </source>
</evidence>
<dbReference type="SMART" id="SM00327">
    <property type="entry name" value="VWA"/>
    <property type="match status" value="1"/>
</dbReference>
<keyword evidence="8 11" id="KW-0804">Transcription</keyword>
<dbReference type="Gene3D" id="3.30.40.10">
    <property type="entry name" value="Zinc/RING finger domain, C3HC4 (zinc finger)"/>
    <property type="match status" value="1"/>
</dbReference>
<dbReference type="CDD" id="cd01453">
    <property type="entry name" value="vWA_transcription_factor_IIH_type"/>
    <property type="match status" value="1"/>
</dbReference>
<evidence type="ECO:0000313" key="14">
    <source>
        <dbReference type="EMBL" id="CAK9211622.1"/>
    </source>
</evidence>
<dbReference type="EMBL" id="OZ019910">
    <property type="protein sequence ID" value="CAK9211622.1"/>
    <property type="molecule type" value="Genomic_DNA"/>
</dbReference>
<keyword evidence="15" id="KW-1185">Reference proteome</keyword>
<keyword evidence="4" id="KW-0227">DNA damage</keyword>
<evidence type="ECO:0000256" key="4">
    <source>
        <dbReference type="ARBA" id="ARBA00022763"/>
    </source>
</evidence>
<dbReference type="PANTHER" id="PTHR12695">
    <property type="entry name" value="GENERAL TRANSCRIPTION FACTOR IIH SUBUNIT 2"/>
    <property type="match status" value="1"/>
</dbReference>
<evidence type="ECO:0000256" key="6">
    <source>
        <dbReference type="ARBA" id="ARBA00022833"/>
    </source>
</evidence>
<keyword evidence="10 11" id="KW-0539">Nucleus</keyword>
<dbReference type="Pfam" id="PF04056">
    <property type="entry name" value="Ssl1"/>
    <property type="match status" value="1"/>
</dbReference>
<accession>A0ABP0U358</accession>
<gene>
    <name evidence="14" type="ORF">CSSPTR1EN2_LOCUS10852</name>
</gene>